<evidence type="ECO:0000256" key="5">
    <source>
        <dbReference type="PROSITE-ProRule" id="PRU00339"/>
    </source>
</evidence>
<feature type="compositionally biased region" description="Low complexity" evidence="6">
    <location>
        <begin position="41"/>
        <end position="56"/>
    </location>
</feature>
<dbReference type="Proteomes" id="UP000037460">
    <property type="component" value="Unassembled WGS sequence"/>
</dbReference>
<dbReference type="InterPro" id="IPR019734">
    <property type="entry name" value="TPR_rpt"/>
</dbReference>
<feature type="repeat" description="TPR" evidence="5">
    <location>
        <begin position="254"/>
        <end position="287"/>
    </location>
</feature>
<evidence type="ECO:0000256" key="3">
    <source>
        <dbReference type="ARBA" id="ARBA00038275"/>
    </source>
</evidence>
<protein>
    <recommendedName>
        <fullName evidence="4">RNA polymerase II-associated protein 3</fullName>
    </recommendedName>
</protein>
<sequence length="1032" mass="109672">MADDLSAWLSDIATKDQYLRSAGAAVAVDSSVLPPVRGEKAFPPAKKPQAAPTKAAAPPPKPAAPPPKPKDEAAIWDADELTPVPGAPSAPPVAPSNAAAPATAPSNKYTANKSDTKPRHMHVESGREYFNRWDAFDVEGEVAKLEETPAKDAQDEADMPAADGLPPDLTAAMLAKMPAVEVERRAVNEKNKGNEAYKANEYRTAISHYTYSLRLQQNNAVVYANRGMCYLKLKNYRQCLADCTAAIQIDDSYTKAYLRRGIAHRRLSQSSQALKDLDIVLHREPHNSEATEHRRCALIELEKAERERKEAEEKAPKTIAGRSASGKKSSVVIEEVDGDEDDEEEVPIKKASSKSAPKVAEDPAAAAVRRLQEEERAKDARERARAEQAERIGRERTGPAVDPQAKEESDALLESLQMMNMGSAFSQELKPKAPEKKPELAIIEDDDEEEAAKAPAPAAAKGGMRKMAIVEDDDEEEEAAKAPAPAAAKGGMRKMAIVEDDDEEEEAAKAPAPAAAKGGMRKMAIVEDDDEEEEAVKAPAPAAAKGGMRKMAIVEDDDEEAPEASKPAAPTGGMRKMAIVEDDEEEEAEAEEVEVPLSEEAAAALSRADALREEGNTLFKSGQYDQAIELYSQALGTIEGESTAEVELAAKCLNNRAACACQLQRYRAAVDDCTKVLARAPREAKALMRRGFAYESLEKYDEALADMRLVQSIEASAQASAACIHHTHYSNLALALLKYGQPQHAATAARRCIELEPKFLKGHFRLGQALRASGEAPAAVEALQEALRLAQAEGAKEASEVAKELSACKEEAAKAAAPKPTGAKPTAAGGGPHGISIVPNAADDDVEEISTSPTRGKPGTMKVIKPATLSSSAEIERKAAEVAKRAAEIAKGAPGKGSSLAGAKASLSAFEREFQGLWKQGKGAASTPASVLCDLLSQLPATAAEMSRFIGEGLSEDLLSGLVLATAQAAEPPVTAAARLCALTAVRRFDMCWMFVGKQEKAAATAVLASASGGELADEVAAAAKRYGVQLA</sequence>
<dbReference type="SMART" id="SM00028">
    <property type="entry name" value="TPR"/>
    <property type="match status" value="8"/>
</dbReference>
<feature type="region of interest" description="Disordered" evidence="6">
    <location>
        <begin position="26"/>
        <end position="120"/>
    </location>
</feature>
<keyword evidence="1" id="KW-0677">Repeat</keyword>
<reference evidence="9" key="1">
    <citation type="journal article" date="2015" name="PLoS Genet.">
        <title>Genome Sequence and Transcriptome Analyses of Chrysochromulina tobin: Metabolic Tools for Enhanced Algal Fitness in the Prominent Order Prymnesiales (Haptophyceae).</title>
        <authorList>
            <person name="Hovde B.T."/>
            <person name="Deodato C.R."/>
            <person name="Hunsperger H.M."/>
            <person name="Ryken S.A."/>
            <person name="Yost W."/>
            <person name="Jha R.K."/>
            <person name="Patterson J."/>
            <person name="Monnat R.J. Jr."/>
            <person name="Barlow S.B."/>
            <person name="Starkenburg S.R."/>
            <person name="Cattolico R.A."/>
        </authorList>
    </citation>
    <scope>NUCLEOTIDE SEQUENCE</scope>
    <source>
        <strain evidence="9">CCMP291</strain>
    </source>
</reference>
<feature type="domain" description="RNA-polymerase II-associated protein 3-like C-terminal" evidence="7">
    <location>
        <begin position="913"/>
        <end position="1001"/>
    </location>
</feature>
<evidence type="ECO:0000313" key="9">
    <source>
        <dbReference type="Proteomes" id="UP000037460"/>
    </source>
</evidence>
<feature type="compositionally biased region" description="Polar residues" evidence="6">
    <location>
        <begin position="417"/>
        <end position="426"/>
    </location>
</feature>
<dbReference type="PANTHER" id="PTHR46423:SF1">
    <property type="entry name" value="RNA POLYMERASE II-ASSOCIATED PROTEIN 3"/>
    <property type="match status" value="1"/>
</dbReference>
<evidence type="ECO:0000256" key="2">
    <source>
        <dbReference type="ARBA" id="ARBA00022803"/>
    </source>
</evidence>
<dbReference type="Pfam" id="PF13877">
    <property type="entry name" value="RPAP3_C"/>
    <property type="match status" value="1"/>
</dbReference>
<evidence type="ECO:0000259" key="7">
    <source>
        <dbReference type="Pfam" id="PF13877"/>
    </source>
</evidence>
<feature type="compositionally biased region" description="Low complexity" evidence="6">
    <location>
        <begin position="349"/>
        <end position="368"/>
    </location>
</feature>
<feature type="compositionally biased region" description="Low complexity" evidence="6">
    <location>
        <begin position="95"/>
        <end position="107"/>
    </location>
</feature>
<name>A0A0M0K2B3_9EUKA</name>
<comment type="caution">
    <text evidence="8">The sequence shown here is derived from an EMBL/GenBank/DDBJ whole genome shotgun (WGS) entry which is preliminary data.</text>
</comment>
<feature type="compositionally biased region" description="Basic and acidic residues" evidence="6">
    <location>
        <begin position="306"/>
        <end position="316"/>
    </location>
</feature>
<dbReference type="GO" id="GO:0101031">
    <property type="term" value="C:protein folding chaperone complex"/>
    <property type="evidence" value="ECO:0007669"/>
    <property type="project" value="TreeGrafter"/>
</dbReference>
<accession>A0A0M0K2B3</accession>
<dbReference type="InterPro" id="IPR025986">
    <property type="entry name" value="RPAP3-like_C"/>
</dbReference>
<feature type="compositionally biased region" description="Basic and acidic residues" evidence="6">
    <location>
        <begin position="429"/>
        <end position="439"/>
    </location>
</feature>
<dbReference type="AlphaFoldDB" id="A0A0M0K2B3"/>
<keyword evidence="9" id="KW-1185">Reference proteome</keyword>
<feature type="compositionally biased region" description="Basic and acidic residues" evidence="6">
    <location>
        <begin position="370"/>
        <end position="397"/>
    </location>
</feature>
<dbReference type="PROSITE" id="PS50005">
    <property type="entry name" value="TPR"/>
    <property type="match status" value="2"/>
</dbReference>
<dbReference type="Gene3D" id="1.25.40.10">
    <property type="entry name" value="Tetratricopeptide repeat domain"/>
    <property type="match status" value="3"/>
</dbReference>
<feature type="compositionally biased region" description="Pro residues" evidence="6">
    <location>
        <begin position="85"/>
        <end position="94"/>
    </location>
</feature>
<feature type="compositionally biased region" description="Acidic residues" evidence="6">
    <location>
        <begin position="334"/>
        <end position="345"/>
    </location>
</feature>
<dbReference type="InterPro" id="IPR051966">
    <property type="entry name" value="RPAP3"/>
</dbReference>
<dbReference type="InterPro" id="IPR011990">
    <property type="entry name" value="TPR-like_helical_dom_sf"/>
</dbReference>
<gene>
    <name evidence="8" type="ORF">Ctob_011881</name>
</gene>
<feature type="repeat" description="TPR" evidence="5">
    <location>
        <begin position="608"/>
        <end position="641"/>
    </location>
</feature>
<dbReference type="Pfam" id="PF13181">
    <property type="entry name" value="TPR_8"/>
    <property type="match status" value="1"/>
</dbReference>
<dbReference type="Pfam" id="PF00515">
    <property type="entry name" value="TPR_1"/>
    <property type="match status" value="1"/>
</dbReference>
<feature type="compositionally biased region" description="Low complexity" evidence="6">
    <location>
        <begin position="814"/>
        <end position="827"/>
    </location>
</feature>
<comment type="similarity">
    <text evidence="3">Belongs to the RPAP3 family.</text>
</comment>
<feature type="compositionally biased region" description="Pro residues" evidence="6">
    <location>
        <begin position="57"/>
        <end position="67"/>
    </location>
</feature>
<dbReference type="OrthoDB" id="629492at2759"/>
<dbReference type="PANTHER" id="PTHR46423">
    <property type="entry name" value="RNA POLYMERASE II-ASSOCIATED PROTEIN 3"/>
    <property type="match status" value="1"/>
</dbReference>
<evidence type="ECO:0000313" key="8">
    <source>
        <dbReference type="EMBL" id="KOO32523.1"/>
    </source>
</evidence>
<dbReference type="SUPFAM" id="SSF48452">
    <property type="entry name" value="TPR-like"/>
    <property type="match status" value="1"/>
</dbReference>
<evidence type="ECO:0000256" key="6">
    <source>
        <dbReference type="SAM" id="MobiDB-lite"/>
    </source>
</evidence>
<evidence type="ECO:0000256" key="4">
    <source>
        <dbReference type="ARBA" id="ARBA00040133"/>
    </source>
</evidence>
<feature type="region of interest" description="Disordered" evidence="6">
    <location>
        <begin position="813"/>
        <end position="862"/>
    </location>
</feature>
<proteinExistence type="inferred from homology"/>
<dbReference type="EMBL" id="JWZX01001752">
    <property type="protein sequence ID" value="KOO32523.1"/>
    <property type="molecule type" value="Genomic_DNA"/>
</dbReference>
<organism evidence="8 9">
    <name type="scientific">Chrysochromulina tobinii</name>
    <dbReference type="NCBI Taxonomy" id="1460289"/>
    <lineage>
        <taxon>Eukaryota</taxon>
        <taxon>Haptista</taxon>
        <taxon>Haptophyta</taxon>
        <taxon>Prymnesiophyceae</taxon>
        <taxon>Prymnesiales</taxon>
        <taxon>Chrysochromulinaceae</taxon>
        <taxon>Chrysochromulina</taxon>
    </lineage>
</organism>
<feature type="region of interest" description="Disordered" evidence="6">
    <location>
        <begin position="306"/>
        <end position="521"/>
    </location>
</feature>
<keyword evidence="2 5" id="KW-0802">TPR repeat</keyword>
<evidence type="ECO:0000256" key="1">
    <source>
        <dbReference type="ARBA" id="ARBA00022737"/>
    </source>
</evidence>